<accession>A0ABZ0TZK1</accession>
<keyword evidence="2" id="KW-1185">Reference proteome</keyword>
<sequence>MKIAYISTVPPANALTLAHRQRRVCEIGPGDVALADDFNDKMLKSGILDP</sequence>
<evidence type="ECO:0000313" key="2">
    <source>
        <dbReference type="Proteomes" id="UP001324380"/>
    </source>
</evidence>
<gene>
    <name evidence="1" type="ORF">SNE25_15700</name>
</gene>
<evidence type="ECO:0000313" key="1">
    <source>
        <dbReference type="EMBL" id="WPU96965.1"/>
    </source>
</evidence>
<organism evidence="1 2">
    <name type="scientific">Mucilaginibacter sabulilitoris</name>
    <dbReference type="NCBI Taxonomy" id="1173583"/>
    <lineage>
        <taxon>Bacteria</taxon>
        <taxon>Pseudomonadati</taxon>
        <taxon>Bacteroidota</taxon>
        <taxon>Sphingobacteriia</taxon>
        <taxon>Sphingobacteriales</taxon>
        <taxon>Sphingobacteriaceae</taxon>
        <taxon>Mucilaginibacter</taxon>
    </lineage>
</organism>
<reference evidence="1 2" key="1">
    <citation type="submission" date="2023-11" db="EMBL/GenBank/DDBJ databases">
        <title>Analysis of the Genomes of Mucilaginibacter gossypii cycad 4 and M. sabulilitoris SNA2: microbes with the potential for plant growth promotion.</title>
        <authorList>
            <person name="Hirsch A.M."/>
            <person name="Humm E."/>
            <person name="Rubbi M."/>
            <person name="Del Vecchio G."/>
            <person name="Ha S.M."/>
            <person name="Pellegrini M."/>
            <person name="Gunsalus R.P."/>
        </authorList>
    </citation>
    <scope>NUCLEOTIDE SEQUENCE [LARGE SCALE GENOMIC DNA]</scope>
    <source>
        <strain evidence="1 2">SNA2</strain>
    </source>
</reference>
<proteinExistence type="predicted"/>
<dbReference type="EMBL" id="CP139558">
    <property type="protein sequence ID" value="WPU96965.1"/>
    <property type="molecule type" value="Genomic_DNA"/>
</dbReference>
<name>A0ABZ0TZK1_9SPHI</name>
<protein>
    <submittedName>
        <fullName evidence="1">Uncharacterized protein</fullName>
    </submittedName>
</protein>
<dbReference type="RefSeq" id="WP_321566051.1">
    <property type="nucleotide sequence ID" value="NZ_CP139558.1"/>
</dbReference>
<dbReference type="Proteomes" id="UP001324380">
    <property type="component" value="Chromosome"/>
</dbReference>